<proteinExistence type="inferred from homology"/>
<sequence length="161" mass="18227">MPLHIELLAVGELDQPALRRAADEYARRLGRYARVSQRRVPGEPLPSRLTPAEVSRVLEVEAQRLLNALAPGAYVVALDRRGRTLSSEDVAEWLNQRMVGGDSRLVFVIGGPLGLAQAVLDRARERWSLSHLTFPHQMVPVILLEQLYRAFRILRGEPYHY</sequence>
<keyword evidence="3 7" id="KW-0489">Methyltransferase</keyword>
<comment type="subunit">
    <text evidence="7">Homodimer.</text>
</comment>
<evidence type="ECO:0000256" key="7">
    <source>
        <dbReference type="HAMAP-Rule" id="MF_00658"/>
    </source>
</evidence>
<dbReference type="HAMAP" id="MF_00658">
    <property type="entry name" value="23SrRNA_methyltr_H"/>
    <property type="match status" value="1"/>
</dbReference>
<dbReference type="EC" id="2.1.1.177" evidence="7"/>
<keyword evidence="5 7" id="KW-0949">S-adenosyl-L-methionine</keyword>
<evidence type="ECO:0000313" key="8">
    <source>
        <dbReference type="EMBL" id="WPD19085.1"/>
    </source>
</evidence>
<comment type="function">
    <text evidence="7">Specifically methylates the pseudouridine at position 1915 (m3Psi1915) in 23S rRNA.</text>
</comment>
<dbReference type="PIRSF" id="PIRSF004505">
    <property type="entry name" value="MT_bac"/>
    <property type="match status" value="1"/>
</dbReference>
<evidence type="ECO:0000256" key="2">
    <source>
        <dbReference type="ARBA" id="ARBA00022552"/>
    </source>
</evidence>
<comment type="catalytic activity">
    <reaction evidence="7">
        <text>pseudouridine(1915) in 23S rRNA + S-adenosyl-L-methionine = N(3)-methylpseudouridine(1915) in 23S rRNA + S-adenosyl-L-homocysteine + H(+)</text>
        <dbReference type="Rhea" id="RHEA:42752"/>
        <dbReference type="Rhea" id="RHEA-COMP:10221"/>
        <dbReference type="Rhea" id="RHEA-COMP:10222"/>
        <dbReference type="ChEBI" id="CHEBI:15378"/>
        <dbReference type="ChEBI" id="CHEBI:57856"/>
        <dbReference type="ChEBI" id="CHEBI:59789"/>
        <dbReference type="ChEBI" id="CHEBI:65314"/>
        <dbReference type="ChEBI" id="CHEBI:74486"/>
        <dbReference type="EC" id="2.1.1.177"/>
    </reaction>
</comment>
<keyword evidence="1 7" id="KW-0963">Cytoplasm</keyword>
<feature type="binding site" evidence="7">
    <location>
        <position position="78"/>
    </location>
    <ligand>
        <name>S-adenosyl-L-methionine</name>
        <dbReference type="ChEBI" id="CHEBI:59789"/>
    </ligand>
</feature>
<dbReference type="EMBL" id="CP132508">
    <property type="protein sequence ID" value="WPD19085.1"/>
    <property type="molecule type" value="Genomic_DNA"/>
</dbReference>
<evidence type="ECO:0000256" key="4">
    <source>
        <dbReference type="ARBA" id="ARBA00022679"/>
    </source>
</evidence>
<dbReference type="RefSeq" id="WP_318750720.1">
    <property type="nucleotide sequence ID" value="NZ_CP132508.1"/>
</dbReference>
<evidence type="ECO:0000256" key="1">
    <source>
        <dbReference type="ARBA" id="ARBA00022490"/>
    </source>
</evidence>
<gene>
    <name evidence="7" type="primary">rlmH</name>
    <name evidence="8" type="ORF">Q5761_12205</name>
</gene>
<feature type="binding site" evidence="7">
    <location>
        <begin position="129"/>
        <end position="134"/>
    </location>
    <ligand>
        <name>S-adenosyl-L-methionine</name>
        <dbReference type="ChEBI" id="CHEBI:59789"/>
    </ligand>
</feature>
<dbReference type="PANTHER" id="PTHR33603:SF1">
    <property type="entry name" value="RIBOSOMAL RNA LARGE SUBUNIT METHYLTRANSFERASE H"/>
    <property type="match status" value="1"/>
</dbReference>
<keyword evidence="2 7" id="KW-0698">rRNA processing</keyword>
<comment type="subcellular location">
    <subcellularLocation>
        <location evidence="7">Cytoplasm</location>
    </subcellularLocation>
</comment>
<name>A0ABZ0QRT6_9FIRM</name>
<accession>A0ABZ0QRT6</accession>
<reference evidence="8 9" key="1">
    <citation type="submission" date="2023-08" db="EMBL/GenBank/DDBJ databases">
        <title>Genome sequence of Thermaerobacter compostii strain Ins1, a spore-forming filamentous bacterium isolated from a deep geothermal reservoir.</title>
        <authorList>
            <person name="Bregnard D."/>
            <person name="Gonzalez D."/>
            <person name="Junier P."/>
        </authorList>
    </citation>
    <scope>NUCLEOTIDE SEQUENCE [LARGE SCALE GENOMIC DNA]</scope>
    <source>
        <strain evidence="8 9">Ins1</strain>
    </source>
</reference>
<evidence type="ECO:0000256" key="6">
    <source>
        <dbReference type="ARBA" id="ARBA00038303"/>
    </source>
</evidence>
<evidence type="ECO:0000256" key="3">
    <source>
        <dbReference type="ARBA" id="ARBA00022603"/>
    </source>
</evidence>
<evidence type="ECO:0000256" key="5">
    <source>
        <dbReference type="ARBA" id="ARBA00022691"/>
    </source>
</evidence>
<dbReference type="PANTHER" id="PTHR33603">
    <property type="entry name" value="METHYLTRANSFERASE"/>
    <property type="match status" value="1"/>
</dbReference>
<dbReference type="SUPFAM" id="SSF75217">
    <property type="entry name" value="alpha/beta knot"/>
    <property type="match status" value="1"/>
</dbReference>
<dbReference type="InterPro" id="IPR003742">
    <property type="entry name" value="RlmH-like"/>
</dbReference>
<dbReference type="Proteomes" id="UP001304683">
    <property type="component" value="Chromosome"/>
</dbReference>
<feature type="binding site" evidence="7">
    <location>
        <position position="110"/>
    </location>
    <ligand>
        <name>S-adenosyl-L-methionine</name>
        <dbReference type="ChEBI" id="CHEBI:59789"/>
    </ligand>
</feature>
<dbReference type="InterPro" id="IPR029028">
    <property type="entry name" value="Alpha/beta_knot_MTases"/>
</dbReference>
<keyword evidence="9" id="KW-1185">Reference proteome</keyword>
<organism evidence="8 9">
    <name type="scientific">Thermaerobacter composti</name>
    <dbReference type="NCBI Taxonomy" id="554949"/>
    <lineage>
        <taxon>Bacteria</taxon>
        <taxon>Bacillati</taxon>
        <taxon>Bacillota</taxon>
        <taxon>Clostridia</taxon>
        <taxon>Eubacteriales</taxon>
        <taxon>Clostridiales Family XVII. Incertae Sedis</taxon>
        <taxon>Thermaerobacter</taxon>
    </lineage>
</organism>
<dbReference type="CDD" id="cd18081">
    <property type="entry name" value="RlmH-like"/>
    <property type="match status" value="1"/>
</dbReference>
<evidence type="ECO:0000313" key="9">
    <source>
        <dbReference type="Proteomes" id="UP001304683"/>
    </source>
</evidence>
<protein>
    <recommendedName>
        <fullName evidence="7">Ribosomal RNA large subunit methyltransferase H</fullName>
        <ecNumber evidence="7">2.1.1.177</ecNumber>
    </recommendedName>
    <alternativeName>
        <fullName evidence="7">23S rRNA (pseudouridine1915-N3)-methyltransferase</fullName>
    </alternativeName>
    <alternativeName>
        <fullName evidence="7">23S rRNA m3Psi1915 methyltransferase</fullName>
    </alternativeName>
    <alternativeName>
        <fullName evidence="7">rRNA (pseudouridine-N3-)-methyltransferase RlmH</fullName>
    </alternativeName>
</protein>
<dbReference type="InterPro" id="IPR029026">
    <property type="entry name" value="tRNA_m1G_MTases_N"/>
</dbReference>
<comment type="similarity">
    <text evidence="6 7">Belongs to the RNA methyltransferase RlmH family.</text>
</comment>
<dbReference type="Gene3D" id="3.40.1280.10">
    <property type="match status" value="1"/>
</dbReference>
<keyword evidence="4 7" id="KW-0808">Transferase</keyword>
<dbReference type="Pfam" id="PF02590">
    <property type="entry name" value="SPOUT_MTase"/>
    <property type="match status" value="1"/>
</dbReference>